<keyword evidence="4" id="KW-0493">Microtubule</keyword>
<dbReference type="InterPro" id="IPR002151">
    <property type="entry name" value="Kinesin_light"/>
</dbReference>
<dbReference type="Pfam" id="PF13424">
    <property type="entry name" value="TPR_12"/>
    <property type="match status" value="3"/>
</dbReference>
<dbReference type="PANTHER" id="PTHR45783:SF3">
    <property type="entry name" value="KINESIN LIGHT CHAIN"/>
    <property type="match status" value="1"/>
</dbReference>
<dbReference type="SUPFAM" id="SSF48452">
    <property type="entry name" value="TPR-like"/>
    <property type="match status" value="2"/>
</dbReference>
<evidence type="ECO:0000256" key="10">
    <source>
        <dbReference type="PROSITE-ProRule" id="PRU00339"/>
    </source>
</evidence>
<keyword evidence="6 10" id="KW-0802">TPR repeat</keyword>
<feature type="domain" description="CHAT" evidence="12">
    <location>
        <begin position="552"/>
        <end position="855"/>
    </location>
</feature>
<dbReference type="InterPro" id="IPR024983">
    <property type="entry name" value="CHAT_dom"/>
</dbReference>
<feature type="signal peptide" evidence="11">
    <location>
        <begin position="1"/>
        <end position="35"/>
    </location>
</feature>
<accession>A0ABY3PJG8</accession>
<dbReference type="SMART" id="SM00028">
    <property type="entry name" value="TPR"/>
    <property type="match status" value="5"/>
</dbReference>
<keyword evidence="11" id="KW-0732">Signal</keyword>
<evidence type="ECO:0000256" key="1">
    <source>
        <dbReference type="ARBA" id="ARBA00004245"/>
    </source>
</evidence>
<keyword evidence="8" id="KW-0505">Motor protein</keyword>
<evidence type="ECO:0000256" key="4">
    <source>
        <dbReference type="ARBA" id="ARBA00022701"/>
    </source>
</evidence>
<keyword evidence="14" id="KW-1185">Reference proteome</keyword>
<protein>
    <submittedName>
        <fullName evidence="13">CHAT domain-containing protein</fullName>
    </submittedName>
</protein>
<reference evidence="13 14" key="1">
    <citation type="journal article" date="2021" name="Genome Biol. Evol.">
        <title>Complete Genome Sequencing of a Novel Gloeobacter Species from a Waterfall Cave in Mexico.</title>
        <authorList>
            <person name="Saw J.H."/>
            <person name="Cardona T."/>
            <person name="Montejano G."/>
        </authorList>
    </citation>
    <scope>NUCLEOTIDE SEQUENCE [LARGE SCALE GENOMIC DNA]</scope>
    <source>
        <strain evidence="13">MG652769</strain>
    </source>
</reference>
<keyword evidence="5" id="KW-0677">Repeat</keyword>
<evidence type="ECO:0000256" key="6">
    <source>
        <dbReference type="ARBA" id="ARBA00022803"/>
    </source>
</evidence>
<feature type="chain" id="PRO_5045817665" evidence="11">
    <location>
        <begin position="36"/>
        <end position="870"/>
    </location>
</feature>
<comment type="similarity">
    <text evidence="2">Belongs to the kinesin light chain family.</text>
</comment>
<feature type="repeat" description="TPR" evidence="10">
    <location>
        <begin position="254"/>
        <end position="287"/>
    </location>
</feature>
<evidence type="ECO:0000256" key="11">
    <source>
        <dbReference type="SAM" id="SignalP"/>
    </source>
</evidence>
<dbReference type="InterPro" id="IPR011990">
    <property type="entry name" value="TPR-like_helical_dom_sf"/>
</dbReference>
<dbReference type="Gene3D" id="1.25.40.10">
    <property type="entry name" value="Tetratricopeptide repeat domain"/>
    <property type="match status" value="2"/>
</dbReference>
<keyword evidence="9" id="KW-0206">Cytoskeleton</keyword>
<evidence type="ECO:0000256" key="9">
    <source>
        <dbReference type="ARBA" id="ARBA00023212"/>
    </source>
</evidence>
<keyword evidence="3" id="KW-0963">Cytoplasm</keyword>
<name>A0ABY3PJG8_9CYAN</name>
<dbReference type="EMBL" id="CP063845">
    <property type="protein sequence ID" value="UFP93702.1"/>
    <property type="molecule type" value="Genomic_DNA"/>
</dbReference>
<dbReference type="Proteomes" id="UP001054846">
    <property type="component" value="Chromosome"/>
</dbReference>
<dbReference type="PANTHER" id="PTHR45783">
    <property type="entry name" value="KINESIN LIGHT CHAIN"/>
    <property type="match status" value="1"/>
</dbReference>
<organism evidence="13 14">
    <name type="scientific">Gloeobacter morelensis MG652769</name>
    <dbReference type="NCBI Taxonomy" id="2781736"/>
    <lineage>
        <taxon>Bacteria</taxon>
        <taxon>Bacillati</taxon>
        <taxon>Cyanobacteriota</taxon>
        <taxon>Cyanophyceae</taxon>
        <taxon>Gloeobacterales</taxon>
        <taxon>Gloeobacteraceae</taxon>
        <taxon>Gloeobacter</taxon>
        <taxon>Gloeobacter morelensis</taxon>
    </lineage>
</organism>
<proteinExistence type="inferred from homology"/>
<evidence type="ECO:0000259" key="12">
    <source>
        <dbReference type="Pfam" id="PF12770"/>
    </source>
</evidence>
<evidence type="ECO:0000256" key="3">
    <source>
        <dbReference type="ARBA" id="ARBA00022490"/>
    </source>
</evidence>
<dbReference type="Pfam" id="PF12770">
    <property type="entry name" value="CHAT"/>
    <property type="match status" value="1"/>
</dbReference>
<evidence type="ECO:0000313" key="14">
    <source>
        <dbReference type="Proteomes" id="UP001054846"/>
    </source>
</evidence>
<keyword evidence="7" id="KW-0175">Coiled coil</keyword>
<evidence type="ECO:0000256" key="7">
    <source>
        <dbReference type="ARBA" id="ARBA00023054"/>
    </source>
</evidence>
<dbReference type="Pfam" id="PF13374">
    <property type="entry name" value="TPR_10"/>
    <property type="match status" value="1"/>
</dbReference>
<evidence type="ECO:0000256" key="8">
    <source>
        <dbReference type="ARBA" id="ARBA00023175"/>
    </source>
</evidence>
<dbReference type="RefSeq" id="WP_230840755.1">
    <property type="nucleotide sequence ID" value="NZ_CP063845.1"/>
</dbReference>
<evidence type="ECO:0000313" key="13">
    <source>
        <dbReference type="EMBL" id="UFP93702.1"/>
    </source>
</evidence>
<evidence type="ECO:0000256" key="2">
    <source>
        <dbReference type="ARBA" id="ARBA00009622"/>
    </source>
</evidence>
<gene>
    <name evidence="13" type="ORF">ISF26_18240</name>
</gene>
<sequence>MAASEYQPPRRLARGLASLAASVLLLVSCPGALFAQDQPAAEVDRLSAQIQSLQMAGRFAEAIVLDRRRLELLEQTLGAEHPRVADSLNNLAVLHGVLGDYAEAEALFERTLALRERAFGPTHPLVAKGLYGLAMLYGARGNLTEAQPLAERALAIRRQTLGADHPLVAKSLHGLAMLLMARGTGDAAAEGYFLEALAVWKQTLGEEHPEAARSLHGLAILCRLRGEVERAEALFLRVRAIWEQAYGPEHPDVARSLHNLAGLYLDQGRLDEAKPLFRRALAIREASLGTNHPGLAQSLQGLAQLAVRQGEPELARTSIARALEIQEHNLADSLAAGSERHKRDYLQVLTAAADTAISLHLRSSPADPAAARLAFATVLRRKGRILDVQSGSLAALRAHLAPADQVLLDQWTTARTRLATLAFGGLGEEVPVAADAGAAQSLQREAERLEAALSRRSAEFVALSAPADPQSVQRQIPDATVLVELMLYRPLNLQATRFSEQFAAPRYAVYLFDGRGALDWVDLGEAQAIDATAQVFRNAVRNSALPTAELKAAARRLDRALMEPVRAKLGGRRRLLVSPDGALNLIPFAALVDEQGRFLVERFTIQYLGSGRDLLRLARPASLRRPPLLMADPDFDRAGTVVDRLAAAGKIETRAGKFDALGFAALPATAKEVAALAELLPDAQVLTQAAATESALKRSSAPSILHIATHGFFLHPTAQAENPLLRSGLALAGVNVRKSGGDDGVLTALEVAGLDLRGTRLAVLSACETGLGDVEGGEGVYGLRRALTLAGAKSQLVSLWRVEDAATRDLMVGFYRELRAGAGSGDALRRVQLTMLRSRHYRHPYYWSAFIPSGDWRPMAELFARPGRRP</sequence>
<dbReference type="InterPro" id="IPR019734">
    <property type="entry name" value="TPR_rpt"/>
</dbReference>
<dbReference type="PRINTS" id="PR00381">
    <property type="entry name" value="KINESINLIGHT"/>
</dbReference>
<dbReference type="PROSITE" id="PS50005">
    <property type="entry name" value="TPR"/>
    <property type="match status" value="2"/>
</dbReference>
<feature type="repeat" description="TPR" evidence="10">
    <location>
        <begin position="85"/>
        <end position="118"/>
    </location>
</feature>
<evidence type="ECO:0000256" key="5">
    <source>
        <dbReference type="ARBA" id="ARBA00022737"/>
    </source>
</evidence>
<comment type="subcellular location">
    <subcellularLocation>
        <location evidence="1">Cytoplasm</location>
        <location evidence="1">Cytoskeleton</location>
    </subcellularLocation>
</comment>